<proteinExistence type="inferred from homology"/>
<evidence type="ECO:0000259" key="7">
    <source>
        <dbReference type="Pfam" id="PF07732"/>
    </source>
</evidence>
<dbReference type="InterPro" id="IPR011707">
    <property type="entry name" value="Cu-oxidase-like_N"/>
</dbReference>
<dbReference type="InterPro" id="IPR001117">
    <property type="entry name" value="Cu-oxidase_2nd"/>
</dbReference>
<dbReference type="GO" id="GO:0033573">
    <property type="term" value="C:high-affinity iron permease complex"/>
    <property type="evidence" value="ECO:0007669"/>
    <property type="project" value="TreeGrafter"/>
</dbReference>
<evidence type="ECO:0000256" key="1">
    <source>
        <dbReference type="ARBA" id="ARBA00010609"/>
    </source>
</evidence>
<evidence type="ECO:0000259" key="6">
    <source>
        <dbReference type="Pfam" id="PF07731"/>
    </source>
</evidence>
<dbReference type="InterPro" id="IPR045087">
    <property type="entry name" value="Cu-oxidase_fam"/>
</dbReference>
<feature type="domain" description="Plastocyanin-like" evidence="7">
    <location>
        <begin position="27"/>
        <end position="142"/>
    </location>
</feature>
<comment type="similarity">
    <text evidence="1">Belongs to the multicopper oxidase family.</text>
</comment>
<keyword evidence="9" id="KW-1185">Reference proteome</keyword>
<keyword evidence="3" id="KW-0186">Copper</keyword>
<comment type="caution">
    <text evidence="8">The sequence shown here is derived from an EMBL/GenBank/DDBJ whole genome shotgun (WGS) entry which is preliminary data.</text>
</comment>
<dbReference type="AlphaFoldDB" id="A0AA39UX22"/>
<evidence type="ECO:0000313" key="9">
    <source>
        <dbReference type="Proteomes" id="UP001166286"/>
    </source>
</evidence>
<feature type="domain" description="Plastocyanin-like" evidence="6">
    <location>
        <begin position="366"/>
        <end position="471"/>
    </location>
</feature>
<dbReference type="PANTHER" id="PTHR11709">
    <property type="entry name" value="MULTI-COPPER OXIDASE"/>
    <property type="match status" value="1"/>
</dbReference>
<evidence type="ECO:0000256" key="4">
    <source>
        <dbReference type="SAM" id="SignalP"/>
    </source>
</evidence>
<protein>
    <recommendedName>
        <fullName evidence="10">Laccase</fullName>
    </recommendedName>
</protein>
<reference evidence="8" key="1">
    <citation type="submission" date="2023-03" db="EMBL/GenBank/DDBJ databases">
        <title>Complete genome of Cladonia borealis.</title>
        <authorList>
            <person name="Park H."/>
        </authorList>
    </citation>
    <scope>NUCLEOTIDE SEQUENCE</scope>
    <source>
        <strain evidence="8">ANT050790</strain>
    </source>
</reference>
<evidence type="ECO:0000256" key="2">
    <source>
        <dbReference type="ARBA" id="ARBA00022729"/>
    </source>
</evidence>
<dbReference type="Gene3D" id="2.60.40.420">
    <property type="entry name" value="Cupredoxins - blue copper proteins"/>
    <property type="match status" value="3"/>
</dbReference>
<dbReference type="GO" id="GO:0004322">
    <property type="term" value="F:ferroxidase activity"/>
    <property type="evidence" value="ECO:0007669"/>
    <property type="project" value="TreeGrafter"/>
</dbReference>
<evidence type="ECO:0000313" key="8">
    <source>
        <dbReference type="EMBL" id="KAK0507043.1"/>
    </source>
</evidence>
<dbReference type="Proteomes" id="UP001166286">
    <property type="component" value="Unassembled WGS sequence"/>
</dbReference>
<dbReference type="Pfam" id="PF07732">
    <property type="entry name" value="Cu-oxidase_3"/>
    <property type="match status" value="1"/>
</dbReference>
<keyword evidence="2 4" id="KW-0732">Signal</keyword>
<dbReference type="InterPro" id="IPR011706">
    <property type="entry name" value="Cu-oxidase_C"/>
</dbReference>
<feature type="signal peptide" evidence="4">
    <location>
        <begin position="1"/>
        <end position="19"/>
    </location>
</feature>
<dbReference type="EMBL" id="JAFEKC020000025">
    <property type="protein sequence ID" value="KAK0507043.1"/>
    <property type="molecule type" value="Genomic_DNA"/>
</dbReference>
<sequence length="477" mass="52410">MLLNVYLLLALSYVTCTYAVTLNWAATWVSANPDGKFVRPVIGINGQFPPPAIQATVGEKVTLTLTNQLGNETTGMHFHGLFQNGTSPSDGPTGTTQCPLGPGESVTYSFTVQQPGTYWYHSHNRGQYPDGFRGPLLITDPDNPYANQIDGELVLTVSDWYHKQVPELIGPFLSVTENPDGAEPFPDGAILNDNATTSFKLTPGKTYMTRIINMSTFSSFLVKFDQHQMTIIEVDGVYTVESQPTDLVYLTAGQRMSVLITAKQSTNRNYAFIGAMDPTMFDCYPDCTTPLNATGYLVYNTYKPLPAEPPTFPSYSSGFIDDFTLVPYDHKPLLTGVTHQITLNVESGVYFNQNRFAINNNTFIEPLVPSLYSALSTGSEATNPLIYGQYANAFVLNHMDVVEVVVNNYDEGGHPIHMHGHNFQIVQRSPSGAAPYNNHLSNPPAFPIRRDVVKVNGLGYLVYRFVADNPGEAGVAV</sequence>
<dbReference type="Pfam" id="PF00394">
    <property type="entry name" value="Cu-oxidase"/>
    <property type="match status" value="1"/>
</dbReference>
<evidence type="ECO:0000256" key="3">
    <source>
        <dbReference type="ARBA" id="ARBA00023008"/>
    </source>
</evidence>
<organism evidence="8 9">
    <name type="scientific">Cladonia borealis</name>
    <dbReference type="NCBI Taxonomy" id="184061"/>
    <lineage>
        <taxon>Eukaryota</taxon>
        <taxon>Fungi</taxon>
        <taxon>Dikarya</taxon>
        <taxon>Ascomycota</taxon>
        <taxon>Pezizomycotina</taxon>
        <taxon>Lecanoromycetes</taxon>
        <taxon>OSLEUM clade</taxon>
        <taxon>Lecanoromycetidae</taxon>
        <taxon>Lecanorales</taxon>
        <taxon>Lecanorineae</taxon>
        <taxon>Cladoniaceae</taxon>
        <taxon>Cladonia</taxon>
    </lineage>
</organism>
<dbReference type="SUPFAM" id="SSF49503">
    <property type="entry name" value="Cupredoxins"/>
    <property type="match status" value="3"/>
</dbReference>
<feature type="chain" id="PRO_5041282082" description="Laccase" evidence="4">
    <location>
        <begin position="20"/>
        <end position="477"/>
    </location>
</feature>
<name>A0AA39UX22_9LECA</name>
<feature type="domain" description="Plastocyanin-like" evidence="5">
    <location>
        <begin position="152"/>
        <end position="299"/>
    </location>
</feature>
<dbReference type="CDD" id="cd13877">
    <property type="entry name" value="CuRO_2_Fet3p_like"/>
    <property type="match status" value="1"/>
</dbReference>
<dbReference type="GO" id="GO:0033215">
    <property type="term" value="P:reductive iron assimilation"/>
    <property type="evidence" value="ECO:0007669"/>
    <property type="project" value="TreeGrafter"/>
</dbReference>
<dbReference type="InterPro" id="IPR008972">
    <property type="entry name" value="Cupredoxin"/>
</dbReference>
<gene>
    <name evidence="8" type="ORF">JMJ35_010501</name>
</gene>
<dbReference type="Pfam" id="PF07731">
    <property type="entry name" value="Cu-oxidase_2"/>
    <property type="match status" value="1"/>
</dbReference>
<dbReference type="GO" id="GO:0005507">
    <property type="term" value="F:copper ion binding"/>
    <property type="evidence" value="ECO:0007669"/>
    <property type="project" value="InterPro"/>
</dbReference>
<evidence type="ECO:0000259" key="5">
    <source>
        <dbReference type="Pfam" id="PF00394"/>
    </source>
</evidence>
<dbReference type="InterPro" id="IPR044130">
    <property type="entry name" value="CuRO_2_Fet3-like"/>
</dbReference>
<dbReference type="PANTHER" id="PTHR11709:SF361">
    <property type="entry name" value="IRON TRANSPORT MULTICOPPER OXIDASE FET3"/>
    <property type="match status" value="1"/>
</dbReference>
<accession>A0AA39UX22</accession>
<evidence type="ECO:0008006" key="10">
    <source>
        <dbReference type="Google" id="ProtNLM"/>
    </source>
</evidence>
<dbReference type="GO" id="GO:0010106">
    <property type="term" value="P:cellular response to iron ion starvation"/>
    <property type="evidence" value="ECO:0007669"/>
    <property type="project" value="TreeGrafter"/>
</dbReference>